<feature type="compositionally biased region" description="Polar residues" evidence="1">
    <location>
        <begin position="717"/>
        <end position="738"/>
    </location>
</feature>
<name>A0A843TN84_COLES</name>
<reference evidence="3" key="1">
    <citation type="submission" date="2017-07" db="EMBL/GenBank/DDBJ databases">
        <title>Taro Niue Genome Assembly and Annotation.</title>
        <authorList>
            <person name="Atibalentja N."/>
            <person name="Keating K."/>
            <person name="Fields C.J."/>
        </authorList>
    </citation>
    <scope>NUCLEOTIDE SEQUENCE</scope>
    <source>
        <strain evidence="3">Niue_2</strain>
        <tissue evidence="3">Leaf</tissue>
    </source>
</reference>
<dbReference type="GO" id="GO:0010073">
    <property type="term" value="P:meristem maintenance"/>
    <property type="evidence" value="ECO:0007669"/>
    <property type="project" value="InterPro"/>
</dbReference>
<feature type="compositionally biased region" description="Acidic residues" evidence="1">
    <location>
        <begin position="267"/>
        <end position="282"/>
    </location>
</feature>
<accession>A0A843TN84</accession>
<feature type="region of interest" description="Disordered" evidence="1">
    <location>
        <begin position="267"/>
        <end position="296"/>
    </location>
</feature>
<evidence type="ECO:0000256" key="1">
    <source>
        <dbReference type="SAM" id="MobiDB-lite"/>
    </source>
</evidence>
<evidence type="ECO:0000259" key="2">
    <source>
        <dbReference type="Pfam" id="PF10536"/>
    </source>
</evidence>
<comment type="caution">
    <text evidence="3">The sequence shown here is derived from an EMBL/GenBank/DDBJ whole genome shotgun (WGS) entry which is preliminary data.</text>
</comment>
<feature type="domain" description="Aminotransferase-like plant mobile" evidence="2">
    <location>
        <begin position="397"/>
        <end position="607"/>
    </location>
</feature>
<dbReference type="PANTHER" id="PTHR46033:SF8">
    <property type="entry name" value="PROTEIN MAINTENANCE OF MERISTEMS-LIKE"/>
    <property type="match status" value="1"/>
</dbReference>
<dbReference type="AlphaFoldDB" id="A0A843TN84"/>
<feature type="region of interest" description="Disordered" evidence="1">
    <location>
        <begin position="715"/>
        <end position="738"/>
    </location>
</feature>
<dbReference type="InterPro" id="IPR019557">
    <property type="entry name" value="AminoTfrase-like_pln_mobile"/>
</dbReference>
<dbReference type="Proteomes" id="UP000652761">
    <property type="component" value="Unassembled WGS sequence"/>
</dbReference>
<dbReference type="EMBL" id="NMUH01000084">
    <property type="protein sequence ID" value="MQL70974.1"/>
    <property type="molecule type" value="Genomic_DNA"/>
</dbReference>
<gene>
    <name evidence="3" type="ORF">Taro_003287</name>
</gene>
<evidence type="ECO:0000313" key="3">
    <source>
        <dbReference type="EMBL" id="MQL70974.1"/>
    </source>
</evidence>
<protein>
    <recommendedName>
        <fullName evidence="2">Aminotransferase-like plant mobile domain-containing protein</fullName>
    </recommendedName>
</protein>
<sequence length="738" mass="84282">MDVQEVPAFPSQGQVRAFSWLVNLVNAITLDMRGFIGMWNLSFMVVLEKNMKDMWWGFDALGVLVERWHPHTHMFVFQGFEASVLLEEVEWFLGWRWCLEYDVTTPLLLWEEILANIVQDKKEVLRMTNKHGIFLDRLAWWLIQHAKEIGGERATHGFDTLPSWSLLVPHSGDFLLYEHVGILSLLWCRQCPCSAGTPLQLAHHDEPRRTHMRECVPTSDPMVRGKQRMLQTCLQPAEEEENTGEESMAEEVEVGLAAMDAGVSAPEGEEIAGDGEGEETEAEALGRHQRRPKGKGRMRSRVTWDLCWAWYRALLEAQQTRVARMGFGHLLAVRPFHVDVSYLEALRERAGSGTGEEGLLRRRSRVVGARVCGREEETDLKHLARITVRGCGTVGREEGTLETLDEFYAGVRRSFQPGDRSEERSVRIFMTYFFGRLLFATQSSQMNCKFVLLLRDLEQARRYAWGTTMLGHLFLLLPSSSRRSQSTGGFTPFLQIWGYTHFPMGRGVQAEGSQAMVPLMARWEVASDPRVTDRHVEDVRAALDHYPHEQVVWTPYWGEADASHSAVAAGCPLFDHHLLLMCLGMCEPLYLELVVRTLGWHQSTLKVPSLGREGNSLRRFFSEERDWGKENGSTVVYWREGGEQVLQHTGLQDSAAYLADYRVLYVGRLRLDRRVMSEMEAVRLMEGRLAEQSVEMERLRADIRTLVSYYGPRQVEMQGQASPHSHPAGTSQSGYRRP</sequence>
<proteinExistence type="predicted"/>
<dbReference type="InterPro" id="IPR044824">
    <property type="entry name" value="MAIN-like"/>
</dbReference>
<dbReference type="PANTHER" id="PTHR46033">
    <property type="entry name" value="PROTEIN MAIN-LIKE 2"/>
    <property type="match status" value="1"/>
</dbReference>
<organism evidence="3 4">
    <name type="scientific">Colocasia esculenta</name>
    <name type="common">Wild taro</name>
    <name type="synonym">Arum esculentum</name>
    <dbReference type="NCBI Taxonomy" id="4460"/>
    <lineage>
        <taxon>Eukaryota</taxon>
        <taxon>Viridiplantae</taxon>
        <taxon>Streptophyta</taxon>
        <taxon>Embryophyta</taxon>
        <taxon>Tracheophyta</taxon>
        <taxon>Spermatophyta</taxon>
        <taxon>Magnoliopsida</taxon>
        <taxon>Liliopsida</taxon>
        <taxon>Araceae</taxon>
        <taxon>Aroideae</taxon>
        <taxon>Colocasieae</taxon>
        <taxon>Colocasia</taxon>
    </lineage>
</organism>
<keyword evidence="4" id="KW-1185">Reference proteome</keyword>
<evidence type="ECO:0000313" key="4">
    <source>
        <dbReference type="Proteomes" id="UP000652761"/>
    </source>
</evidence>
<feature type="compositionally biased region" description="Basic residues" evidence="1">
    <location>
        <begin position="287"/>
        <end position="296"/>
    </location>
</feature>
<dbReference type="Pfam" id="PF10536">
    <property type="entry name" value="PMD"/>
    <property type="match status" value="1"/>
</dbReference>